<evidence type="ECO:0000313" key="1">
    <source>
        <dbReference type="EMBL" id="CAG8520068.1"/>
    </source>
</evidence>
<name>A0ABM8W446_GIGMA</name>
<reference evidence="1 2" key="1">
    <citation type="submission" date="2021-06" db="EMBL/GenBank/DDBJ databases">
        <authorList>
            <person name="Kallberg Y."/>
            <person name="Tangrot J."/>
            <person name="Rosling A."/>
        </authorList>
    </citation>
    <scope>NUCLEOTIDE SEQUENCE [LARGE SCALE GENOMIC DNA]</scope>
    <source>
        <strain evidence="1 2">120-4 pot B 10/14</strain>
    </source>
</reference>
<gene>
    <name evidence="1" type="ORF">GMARGA_LOCUS3108</name>
</gene>
<dbReference type="Proteomes" id="UP000789901">
    <property type="component" value="Unassembled WGS sequence"/>
</dbReference>
<sequence length="103" mass="12403">MVKFIYLIQNFSESTKFWPQPFRFIHFSHRNFQDLDINSRHIFYVASNFPITDDGETITLSDSRLMGYKEYKFFYTLTDNTQSRISNDENINTSKNENEETKH</sequence>
<proteinExistence type="predicted"/>
<keyword evidence="2" id="KW-1185">Reference proteome</keyword>
<comment type="caution">
    <text evidence="1">The sequence shown here is derived from an EMBL/GenBank/DDBJ whole genome shotgun (WGS) entry which is preliminary data.</text>
</comment>
<evidence type="ECO:0000313" key="2">
    <source>
        <dbReference type="Proteomes" id="UP000789901"/>
    </source>
</evidence>
<dbReference type="EMBL" id="CAJVQB010001082">
    <property type="protein sequence ID" value="CAG8520068.1"/>
    <property type="molecule type" value="Genomic_DNA"/>
</dbReference>
<organism evidence="1 2">
    <name type="scientific">Gigaspora margarita</name>
    <dbReference type="NCBI Taxonomy" id="4874"/>
    <lineage>
        <taxon>Eukaryota</taxon>
        <taxon>Fungi</taxon>
        <taxon>Fungi incertae sedis</taxon>
        <taxon>Mucoromycota</taxon>
        <taxon>Glomeromycotina</taxon>
        <taxon>Glomeromycetes</taxon>
        <taxon>Diversisporales</taxon>
        <taxon>Gigasporaceae</taxon>
        <taxon>Gigaspora</taxon>
    </lineage>
</organism>
<protein>
    <submittedName>
        <fullName evidence="1">24489_t:CDS:1</fullName>
    </submittedName>
</protein>
<accession>A0ABM8W446</accession>